<evidence type="ECO:0000259" key="8">
    <source>
        <dbReference type="PROSITE" id="PS50928"/>
    </source>
</evidence>
<keyword evidence="2 7" id="KW-0813">Transport</keyword>
<name>A0A3G1L1Q0_FORW1</name>
<dbReference type="Gene3D" id="1.10.3720.10">
    <property type="entry name" value="MetI-like"/>
    <property type="match status" value="1"/>
</dbReference>
<dbReference type="AlphaFoldDB" id="A0A3G1L1Q0"/>
<dbReference type="GO" id="GO:0005886">
    <property type="term" value="C:plasma membrane"/>
    <property type="evidence" value="ECO:0007669"/>
    <property type="project" value="UniProtKB-SubCell"/>
</dbReference>
<dbReference type="InterPro" id="IPR035906">
    <property type="entry name" value="MetI-like_sf"/>
</dbReference>
<feature type="transmembrane region" description="Helical" evidence="7">
    <location>
        <begin position="162"/>
        <end position="180"/>
    </location>
</feature>
<dbReference type="PANTHER" id="PTHR30465">
    <property type="entry name" value="INNER MEMBRANE ABC TRANSPORTER"/>
    <property type="match status" value="1"/>
</dbReference>
<keyword evidence="6 7" id="KW-0472">Membrane</keyword>
<dbReference type="KEGG" id="fwa:DCMF_12940"/>
<gene>
    <name evidence="9" type="ORF">DCMF_12940</name>
</gene>
<feature type="transmembrane region" description="Helical" evidence="7">
    <location>
        <begin position="85"/>
        <end position="106"/>
    </location>
</feature>
<evidence type="ECO:0000313" key="9">
    <source>
        <dbReference type="EMBL" id="ATW28587.1"/>
    </source>
</evidence>
<keyword evidence="10" id="KW-1185">Reference proteome</keyword>
<dbReference type="GO" id="GO:0055085">
    <property type="term" value="P:transmembrane transport"/>
    <property type="evidence" value="ECO:0007669"/>
    <property type="project" value="InterPro"/>
</dbReference>
<dbReference type="PANTHER" id="PTHR30465:SF93">
    <property type="entry name" value="OLIGOPEPTIDE TRANSPORT SYSTEM PERMEASE PROTEIN OPPB"/>
    <property type="match status" value="1"/>
</dbReference>
<keyword evidence="5 7" id="KW-1133">Transmembrane helix</keyword>
<dbReference type="EMBL" id="CP017634">
    <property type="protein sequence ID" value="ATW28587.1"/>
    <property type="molecule type" value="Genomic_DNA"/>
</dbReference>
<reference evidence="9 10" key="1">
    <citation type="submission" date="2016-10" db="EMBL/GenBank/DDBJ databases">
        <title>Complete Genome Sequence of Peptococcaceae strain DCMF.</title>
        <authorList>
            <person name="Edwards R.J."/>
            <person name="Holland S.I."/>
            <person name="Deshpande N.P."/>
            <person name="Wong Y.K."/>
            <person name="Ertan H."/>
            <person name="Manefield M."/>
            <person name="Russell T.L."/>
            <person name="Lee M.J."/>
        </authorList>
    </citation>
    <scope>NUCLEOTIDE SEQUENCE [LARGE SCALE GENOMIC DNA]</scope>
    <source>
        <strain evidence="9 10">DCMF</strain>
    </source>
</reference>
<dbReference type="PROSITE" id="PS50928">
    <property type="entry name" value="ABC_TM1"/>
    <property type="match status" value="1"/>
</dbReference>
<comment type="similarity">
    <text evidence="7">Belongs to the binding-protein-dependent transport system permease family.</text>
</comment>
<evidence type="ECO:0000256" key="1">
    <source>
        <dbReference type="ARBA" id="ARBA00004651"/>
    </source>
</evidence>
<evidence type="ECO:0000256" key="4">
    <source>
        <dbReference type="ARBA" id="ARBA00022692"/>
    </source>
</evidence>
<comment type="subcellular location">
    <subcellularLocation>
        <location evidence="1 7">Cell membrane</location>
        <topology evidence="1 7">Multi-pass membrane protein</topology>
    </subcellularLocation>
</comment>
<proteinExistence type="inferred from homology"/>
<evidence type="ECO:0000256" key="7">
    <source>
        <dbReference type="RuleBase" id="RU363032"/>
    </source>
</evidence>
<evidence type="ECO:0000256" key="3">
    <source>
        <dbReference type="ARBA" id="ARBA00022475"/>
    </source>
</evidence>
<sequence length="298" mass="33701">MVLAMFFIVSLTFFLMKALPGGPFAREKKLPAAIERNINEKYHLDDPLFVQYRDYLVRAARFDFGPSFKFQNRTVNEIIFEGFPVSAQLGFVSVCLALVLGLFLGMISALKHNKIQDYLAMVVATLGFSVPSFITACVLMYIFSYQLRWFPAAMWGSWRQMVLPALALSFLPMAAIARLIRSGLIEVLQQDYIKTAKAKGLKKGAIIYRHGLRNAVMPVVTYLGPLVATIFTGSFIIEYIFNIPGLGRYFVTSIQNRDYTMIMGTTVFYSAFLMGMNLLVDILYALIDPRVKLGEEKR</sequence>
<keyword evidence="3" id="KW-1003">Cell membrane</keyword>
<feature type="domain" description="ABC transmembrane type-1" evidence="8">
    <location>
        <begin position="83"/>
        <end position="284"/>
    </location>
</feature>
<feature type="transmembrane region" description="Helical" evidence="7">
    <location>
        <begin position="261"/>
        <end position="287"/>
    </location>
</feature>
<dbReference type="InterPro" id="IPR000515">
    <property type="entry name" value="MetI-like"/>
</dbReference>
<evidence type="ECO:0000256" key="6">
    <source>
        <dbReference type="ARBA" id="ARBA00023136"/>
    </source>
</evidence>
<accession>A0A3G1L1Q0</accession>
<evidence type="ECO:0000313" key="10">
    <source>
        <dbReference type="Proteomes" id="UP000323521"/>
    </source>
</evidence>
<feature type="transmembrane region" description="Helical" evidence="7">
    <location>
        <begin position="118"/>
        <end position="142"/>
    </location>
</feature>
<dbReference type="SUPFAM" id="SSF161098">
    <property type="entry name" value="MetI-like"/>
    <property type="match status" value="1"/>
</dbReference>
<feature type="transmembrane region" description="Helical" evidence="7">
    <location>
        <begin position="219"/>
        <end position="241"/>
    </location>
</feature>
<dbReference type="CDD" id="cd06261">
    <property type="entry name" value="TM_PBP2"/>
    <property type="match status" value="1"/>
</dbReference>
<evidence type="ECO:0000256" key="5">
    <source>
        <dbReference type="ARBA" id="ARBA00022989"/>
    </source>
</evidence>
<evidence type="ECO:0000256" key="2">
    <source>
        <dbReference type="ARBA" id="ARBA00022448"/>
    </source>
</evidence>
<dbReference type="Proteomes" id="UP000323521">
    <property type="component" value="Chromosome"/>
</dbReference>
<protein>
    <submittedName>
        <fullName evidence="9">Peptide ABC transporter permease</fullName>
    </submittedName>
</protein>
<keyword evidence="4 7" id="KW-0812">Transmembrane</keyword>
<organism evidence="9 10">
    <name type="scientific">Formimonas warabiya</name>
    <dbReference type="NCBI Taxonomy" id="1761012"/>
    <lineage>
        <taxon>Bacteria</taxon>
        <taxon>Bacillati</taxon>
        <taxon>Bacillota</taxon>
        <taxon>Clostridia</taxon>
        <taxon>Eubacteriales</taxon>
        <taxon>Peptococcaceae</taxon>
        <taxon>Candidatus Formimonas</taxon>
    </lineage>
</organism>
<dbReference type="Pfam" id="PF00528">
    <property type="entry name" value="BPD_transp_1"/>
    <property type="match status" value="1"/>
</dbReference>